<reference evidence="3 4" key="1">
    <citation type="journal article" date="2009" name="PLoS Genet.">
        <title>Alliance of proteomics and genomics to unravel the specificities of Sahara bacterium Deinococcus deserti.</title>
        <authorList>
            <person name="de Groot A."/>
            <person name="Dulermo R."/>
            <person name="Ortet P."/>
            <person name="Blanchard L."/>
            <person name="Guerin P."/>
            <person name="Fernandez B."/>
            <person name="Vacherie B."/>
            <person name="Dossat C."/>
            <person name="Jolivet E."/>
            <person name="Siguier P."/>
            <person name="Chandler M."/>
            <person name="Barakat M."/>
            <person name="Dedieu A."/>
            <person name="Barbe V."/>
            <person name="Heulin T."/>
            <person name="Sommer S."/>
            <person name="Achouak W."/>
            <person name="Armengaud J."/>
        </authorList>
    </citation>
    <scope>NUCLEOTIDE SEQUENCE [LARGE SCALE GENOMIC DNA]</scope>
    <source>
        <strain evidence="4">DSM 17065 / CIP 109153 / LMG 22923 / VCD115</strain>
        <plasmid evidence="4">pDeide3</plasmid>
    </source>
</reference>
<dbReference type="KEGG" id="ddr:Deide_3p02290"/>
<dbReference type="InterPro" id="IPR007173">
    <property type="entry name" value="ALO_C"/>
</dbReference>
<dbReference type="Gene3D" id="1.10.45.10">
    <property type="entry name" value="Vanillyl-alcohol Oxidase, Chain A, domain 4"/>
    <property type="match status" value="1"/>
</dbReference>
<dbReference type="PANTHER" id="PTHR43762:SF1">
    <property type="entry name" value="D-ARABINONO-1,4-LACTONE OXIDASE"/>
    <property type="match status" value="1"/>
</dbReference>
<geneLocation type="plasmid" evidence="4">
    <name>pDeide3</name>
</geneLocation>
<keyword evidence="1" id="KW-0560">Oxidoreductase</keyword>
<dbReference type="AlphaFoldDB" id="C1D3V7"/>
<dbReference type="Gene3D" id="3.30.70.2520">
    <property type="match status" value="1"/>
</dbReference>
<dbReference type="InterPro" id="IPR006094">
    <property type="entry name" value="Oxid_FAD_bind_N"/>
</dbReference>
<evidence type="ECO:0000259" key="2">
    <source>
        <dbReference type="PROSITE" id="PS51387"/>
    </source>
</evidence>
<dbReference type="OrthoDB" id="9800184at2"/>
<sequence>MSHLHPDCPPFTFLNWSGSLRFTADELARPRSEEELASLVRSSAAAGATVRVCGHGHSSVPLMQTKQQLISLEYLRGLIDHNGDEQTATVWAGTPLREVGEALYQAGLALHNYGDVATQYIAGAFGTGTKGTGRRLRDLSSALIQVRFVTASGEVQEWNENEHPDQLRAARVSLGTLGIFTQLKLRVLPTYDLHRQEFCTTTALCLEHLDELIEHNRNFDFYWYPRSDAVKLRLLNEPGKEQGALPYARLVKEETSPSWQALPRNRTLKFDEMEYAVPLEAGPACFLEVRDRILERHRQHVGWRVLYRTVEQDDSWLGNASGRASVTISLHQNAGLAYWPFFKDIESIFRAYGGRPHWGKKHTLGGTQLRDLYPHWDDFQLLRGRMDPQGMFLNDYLRALLGEQESSEGAVRVHEVPLHEISPKAAPEERA</sequence>
<evidence type="ECO:0000256" key="1">
    <source>
        <dbReference type="ARBA" id="ARBA00023002"/>
    </source>
</evidence>
<keyword evidence="3" id="KW-0614">Plasmid</keyword>
<dbReference type="RefSeq" id="WP_012695058.1">
    <property type="nucleotide sequence ID" value="NC_012528.1"/>
</dbReference>
<dbReference type="SUPFAM" id="SSF56176">
    <property type="entry name" value="FAD-binding/transporter-associated domain-like"/>
    <property type="match status" value="1"/>
</dbReference>
<evidence type="ECO:0000313" key="4">
    <source>
        <dbReference type="Proteomes" id="UP000002208"/>
    </source>
</evidence>
<dbReference type="Pfam" id="PF01565">
    <property type="entry name" value="FAD_binding_4"/>
    <property type="match status" value="1"/>
</dbReference>
<dbReference type="Proteomes" id="UP000002208">
    <property type="component" value="Plasmid 3"/>
</dbReference>
<dbReference type="Gene3D" id="3.30.465.10">
    <property type="match status" value="1"/>
</dbReference>
<protein>
    <submittedName>
        <fullName evidence="3">Putative FAD/FMN-containing dehydrogenase putative L-gulonolactone oxidase</fullName>
    </submittedName>
</protein>
<dbReference type="InterPro" id="IPR016166">
    <property type="entry name" value="FAD-bd_PCMH"/>
</dbReference>
<evidence type="ECO:0000313" key="3">
    <source>
        <dbReference type="EMBL" id="ACO48186.1"/>
    </source>
</evidence>
<accession>C1D3V7</accession>
<name>C1D3V7_DEIDV</name>
<dbReference type="PIRSF" id="PIRSF000136">
    <property type="entry name" value="LGO_GLO"/>
    <property type="match status" value="1"/>
</dbReference>
<dbReference type="InterPro" id="IPR016167">
    <property type="entry name" value="FAD-bd_PCMH_sub1"/>
</dbReference>
<dbReference type="Gene3D" id="3.30.43.10">
    <property type="entry name" value="Uridine Diphospho-n-acetylenolpyruvylglucosamine Reductase, domain 2"/>
    <property type="match status" value="1"/>
</dbReference>
<keyword evidence="4" id="KW-1185">Reference proteome</keyword>
<dbReference type="GO" id="GO:0016020">
    <property type="term" value="C:membrane"/>
    <property type="evidence" value="ECO:0007669"/>
    <property type="project" value="InterPro"/>
</dbReference>
<dbReference type="HOGENOM" id="CLU_003896_4_3_0"/>
<dbReference type="InterPro" id="IPR036318">
    <property type="entry name" value="FAD-bd_PCMH-like_sf"/>
</dbReference>
<dbReference type="GO" id="GO:0071949">
    <property type="term" value="F:FAD binding"/>
    <property type="evidence" value="ECO:0007669"/>
    <property type="project" value="InterPro"/>
</dbReference>
<dbReference type="PANTHER" id="PTHR43762">
    <property type="entry name" value="L-GULONOLACTONE OXIDASE"/>
    <property type="match status" value="1"/>
</dbReference>
<organism evidence="3 4">
    <name type="scientific">Deinococcus deserti (strain DSM 17065 / CIP 109153 / LMG 22923 / VCD115)</name>
    <dbReference type="NCBI Taxonomy" id="546414"/>
    <lineage>
        <taxon>Bacteria</taxon>
        <taxon>Thermotogati</taxon>
        <taxon>Deinococcota</taxon>
        <taxon>Deinococci</taxon>
        <taxon>Deinococcales</taxon>
        <taxon>Deinococcaceae</taxon>
        <taxon>Deinococcus</taxon>
    </lineage>
</organism>
<dbReference type="InterPro" id="IPR016171">
    <property type="entry name" value="Vanillyl_alc_oxidase_C-sub2"/>
</dbReference>
<proteinExistence type="predicted"/>
<dbReference type="GO" id="GO:0003885">
    <property type="term" value="F:D-arabinono-1,4-lactone oxidase activity"/>
    <property type="evidence" value="ECO:0007669"/>
    <property type="project" value="InterPro"/>
</dbReference>
<dbReference type="InterPro" id="IPR016169">
    <property type="entry name" value="FAD-bd_PCMH_sub2"/>
</dbReference>
<dbReference type="Pfam" id="PF04030">
    <property type="entry name" value="ALO"/>
    <property type="match status" value="2"/>
</dbReference>
<feature type="domain" description="FAD-binding PCMH-type" evidence="2">
    <location>
        <begin position="20"/>
        <end position="190"/>
    </location>
</feature>
<gene>
    <name evidence="3" type="ordered locus">Deide_3p02290</name>
</gene>
<dbReference type="EMBL" id="CP001117">
    <property type="protein sequence ID" value="ACO48186.1"/>
    <property type="molecule type" value="Genomic_DNA"/>
</dbReference>
<dbReference type="PROSITE" id="PS51387">
    <property type="entry name" value="FAD_PCMH"/>
    <property type="match status" value="1"/>
</dbReference>
<dbReference type="InterPro" id="IPR010031">
    <property type="entry name" value="FAD_lactone_oxidase-like"/>
</dbReference>